<keyword evidence="18" id="KW-1185">Reference proteome</keyword>
<organism evidence="17 18">
    <name type="scientific">Amblyomma americanum</name>
    <name type="common">Lone star tick</name>
    <dbReference type="NCBI Taxonomy" id="6943"/>
    <lineage>
        <taxon>Eukaryota</taxon>
        <taxon>Metazoa</taxon>
        <taxon>Ecdysozoa</taxon>
        <taxon>Arthropoda</taxon>
        <taxon>Chelicerata</taxon>
        <taxon>Arachnida</taxon>
        <taxon>Acari</taxon>
        <taxon>Parasitiformes</taxon>
        <taxon>Ixodida</taxon>
        <taxon>Ixodoidea</taxon>
        <taxon>Ixodidae</taxon>
        <taxon>Amblyomminae</taxon>
        <taxon>Amblyomma</taxon>
    </lineage>
</organism>
<dbReference type="GO" id="GO:0006346">
    <property type="term" value="P:DNA methylation-dependent constitutive heterochromatin formation"/>
    <property type="evidence" value="ECO:0007669"/>
    <property type="project" value="InterPro"/>
</dbReference>
<dbReference type="SUPFAM" id="SSF53335">
    <property type="entry name" value="S-adenosyl-L-methionine-dependent methyltransferases"/>
    <property type="match status" value="1"/>
</dbReference>
<comment type="similarity">
    <text evidence="13">Belongs to the class I-like SAM-binding methyltransferase superfamily. C5-methyltransferase family.</text>
</comment>
<dbReference type="PRINTS" id="PR00105">
    <property type="entry name" value="C5METTRFRASE"/>
</dbReference>
<dbReference type="Gene3D" id="3.40.50.150">
    <property type="entry name" value="Vaccinia Virus protein VP39"/>
    <property type="match status" value="1"/>
</dbReference>
<evidence type="ECO:0000256" key="6">
    <source>
        <dbReference type="ARBA" id="ARBA00022723"/>
    </source>
</evidence>
<proteinExistence type="inferred from homology"/>
<dbReference type="PROSITE" id="PS51058">
    <property type="entry name" value="ZF_CXXC"/>
    <property type="match status" value="1"/>
</dbReference>
<dbReference type="GO" id="GO:0005634">
    <property type="term" value="C:nucleus"/>
    <property type="evidence" value="ECO:0007669"/>
    <property type="project" value="UniProtKB-SubCell"/>
</dbReference>
<dbReference type="PIRSF" id="PIRSF037404">
    <property type="entry name" value="DNMT1"/>
    <property type="match status" value="1"/>
</dbReference>
<dbReference type="PANTHER" id="PTHR10629:SF52">
    <property type="entry name" value="DNA (CYTOSINE-5)-METHYLTRANSFERASE 1"/>
    <property type="match status" value="1"/>
</dbReference>
<evidence type="ECO:0000256" key="1">
    <source>
        <dbReference type="ARBA" id="ARBA00004123"/>
    </source>
</evidence>
<dbReference type="InterPro" id="IPR029063">
    <property type="entry name" value="SAM-dependent_MTases_sf"/>
</dbReference>
<evidence type="ECO:0000256" key="11">
    <source>
        <dbReference type="ARBA" id="ARBA00023242"/>
    </source>
</evidence>
<reference evidence="17 18" key="1">
    <citation type="journal article" date="2023" name="Arcadia Sci">
        <title>De novo assembly of a long-read Amblyomma americanum tick genome.</title>
        <authorList>
            <person name="Chou S."/>
            <person name="Poskanzer K.E."/>
            <person name="Rollins M."/>
            <person name="Thuy-Boun P.S."/>
        </authorList>
    </citation>
    <scope>NUCLEOTIDE SEQUENCE [LARGE SCALE GENOMIC DNA]</scope>
    <source>
        <strain evidence="17">F_SG_1</strain>
        <tissue evidence="17">Salivary glands</tissue>
    </source>
</reference>
<dbReference type="Gene3D" id="3.90.120.10">
    <property type="entry name" value="DNA Methylase, subunit A, domain 2"/>
    <property type="match status" value="1"/>
</dbReference>
<feature type="compositionally biased region" description="Low complexity" evidence="14">
    <location>
        <begin position="81"/>
        <end position="96"/>
    </location>
</feature>
<dbReference type="Gene3D" id="2.30.30.490">
    <property type="match status" value="2"/>
</dbReference>
<keyword evidence="7" id="KW-0677">Repeat</keyword>
<feature type="region of interest" description="Disordered" evidence="14">
    <location>
        <begin position="24"/>
        <end position="49"/>
    </location>
</feature>
<accession>A0AAQ4DMK5</accession>
<dbReference type="EMBL" id="JARKHS020029075">
    <property type="protein sequence ID" value="KAK8763695.1"/>
    <property type="molecule type" value="Genomic_DNA"/>
</dbReference>
<feature type="domain" description="CXXC-type" evidence="16">
    <location>
        <begin position="450"/>
        <end position="496"/>
    </location>
</feature>
<dbReference type="Pfam" id="PF01426">
    <property type="entry name" value="BAH"/>
    <property type="match status" value="1"/>
</dbReference>
<evidence type="ECO:0000256" key="7">
    <source>
        <dbReference type="ARBA" id="ARBA00022737"/>
    </source>
</evidence>
<evidence type="ECO:0000259" key="16">
    <source>
        <dbReference type="PROSITE" id="PS51058"/>
    </source>
</evidence>
<keyword evidence="4 13" id="KW-0808">Transferase</keyword>
<dbReference type="GO" id="GO:0003886">
    <property type="term" value="F:DNA (cytosine-5-)-methyltransferase activity"/>
    <property type="evidence" value="ECO:0007669"/>
    <property type="project" value="UniProtKB-EC"/>
</dbReference>
<evidence type="ECO:0000256" key="2">
    <source>
        <dbReference type="ARBA" id="ARBA00011975"/>
    </source>
</evidence>
<evidence type="ECO:0000256" key="8">
    <source>
        <dbReference type="ARBA" id="ARBA00022771"/>
    </source>
</evidence>
<keyword evidence="9" id="KW-0862">Zinc</keyword>
<dbReference type="FunFam" id="3.90.120.10:FF:000001">
    <property type="entry name" value="DNA (cytosine-5)-methyltransferase"/>
    <property type="match status" value="1"/>
</dbReference>
<dbReference type="CDD" id="cd04370">
    <property type="entry name" value="BAH"/>
    <property type="match status" value="1"/>
</dbReference>
<protein>
    <recommendedName>
        <fullName evidence="2">DNA (cytosine-5-)-methyltransferase</fullName>
        <ecNumber evidence="2">2.1.1.37</ecNumber>
    </recommendedName>
</protein>
<comment type="caution">
    <text evidence="17">The sequence shown here is derived from an EMBL/GenBank/DDBJ whole genome shotgun (WGS) entry which is preliminary data.</text>
</comment>
<keyword evidence="5 13" id="KW-0949">S-adenosyl-L-methionine</keyword>
<comment type="subcellular location">
    <subcellularLocation>
        <location evidence="1">Nucleus</location>
    </subcellularLocation>
</comment>
<keyword evidence="11" id="KW-0539">Nucleus</keyword>
<evidence type="ECO:0000256" key="10">
    <source>
        <dbReference type="ARBA" id="ARBA00023125"/>
    </source>
</evidence>
<feature type="region of interest" description="Disordered" evidence="14">
    <location>
        <begin position="81"/>
        <end position="142"/>
    </location>
</feature>
<dbReference type="InterPro" id="IPR022702">
    <property type="entry name" value="Cytosine_MeTrfase1_RFD"/>
</dbReference>
<evidence type="ECO:0000256" key="13">
    <source>
        <dbReference type="PROSITE-ProRule" id="PRU01016"/>
    </source>
</evidence>
<dbReference type="GO" id="GO:0032259">
    <property type="term" value="P:methylation"/>
    <property type="evidence" value="ECO:0007669"/>
    <property type="project" value="UniProtKB-KW"/>
</dbReference>
<evidence type="ECO:0000256" key="5">
    <source>
        <dbReference type="ARBA" id="ARBA00022691"/>
    </source>
</evidence>
<dbReference type="GO" id="GO:0003682">
    <property type="term" value="F:chromatin binding"/>
    <property type="evidence" value="ECO:0007669"/>
    <property type="project" value="InterPro"/>
</dbReference>
<gene>
    <name evidence="17" type="ORF">V5799_033698</name>
</gene>
<dbReference type="EC" id="2.1.1.37" evidence="2"/>
<evidence type="ECO:0000313" key="18">
    <source>
        <dbReference type="Proteomes" id="UP001321473"/>
    </source>
</evidence>
<evidence type="ECO:0000256" key="12">
    <source>
        <dbReference type="PROSITE-ProRule" id="PRU00509"/>
    </source>
</evidence>
<dbReference type="InterPro" id="IPR050390">
    <property type="entry name" value="C5-Methyltransferase"/>
</dbReference>
<keyword evidence="10" id="KW-0238">DNA-binding</keyword>
<dbReference type="Pfam" id="PF02008">
    <property type="entry name" value="zf-CXXC"/>
    <property type="match status" value="1"/>
</dbReference>
<dbReference type="Pfam" id="PF00145">
    <property type="entry name" value="DNA_methylase"/>
    <property type="match status" value="1"/>
</dbReference>
<dbReference type="Pfam" id="PF12047">
    <property type="entry name" value="DNMT1-RFD"/>
    <property type="match status" value="1"/>
</dbReference>
<evidence type="ECO:0000256" key="14">
    <source>
        <dbReference type="SAM" id="MobiDB-lite"/>
    </source>
</evidence>
<evidence type="ECO:0000256" key="4">
    <source>
        <dbReference type="ARBA" id="ARBA00022679"/>
    </source>
</evidence>
<dbReference type="InterPro" id="IPR001025">
    <property type="entry name" value="BAH_dom"/>
</dbReference>
<keyword evidence="8 12" id="KW-0863">Zinc-finger</keyword>
<dbReference type="InterPro" id="IPR001525">
    <property type="entry name" value="C5_MeTfrase"/>
</dbReference>
<evidence type="ECO:0000313" key="17">
    <source>
        <dbReference type="EMBL" id="KAK8763695.1"/>
    </source>
</evidence>
<sequence>MGANSTSSRTNSLQASPAQKSLDFFVAKMSPGPSRGHEHATTSSTALFESVKTEDCGETASGYLAEASTCKTFAEHDYASHSSSSATSTVGAAMATRPKTSGTRRGKGSKHCGSSGKKVSRKSTSVKDGAPPAKRKKTKTGRSLTAPLRECVAGDVDRNVTWCKQCRKRLNPLEIIFFNGDCEDAVEEPIALTDPMLTSSLCSLDQLMEQPQFKITQFTVYDEHGHVCAFDDGLIEADVPLYMSGYVKSICAEDPCIQDSIAVARAGPVVSWWTTGYDGGSNIVLGLTTQFAEYILMAPSAQYEPYIKRMEEKIYLIKGILEKLIECDGAVAFDDMMSHLESLYPPRDSERFSLETLHRHSQFLLDHIQAYDSAGVVGDDTPLMDNGFVYELMRVTGVVPREVSKGNMRPLGLRKVPKRTDLSAAFVMPAVERTLEDLFRGRDQSAKILGVPRKNRCNLCEACLAQDCRVCTFCRNMKKHGGTGTMKQCCVRRQCQQRNPRCSEDHLGVDTMDREVSNLLREPLPKRVFFRKSGRKFFHSREKREAAAGRTVFSSCRIGSGLNVSVGSDILVMSSSPGKRYLGRVMELYEDREGNKFAHVLWFRQYEETVLGSSFAGCRGEVFLTTECESVSLAAVVDVCCVVVLLGDDAVVPVCAEEKRFYCRFLCDVATCTFVALQSVTLTCRCAQSQSPPTTHTYRHNDCVFVKPDAVPLPLKSSVKVTASEAPSAGEALSDEFTERYRKNLCAPKIEVPELPSPYRICRVVANRAGKGKLNTTGTIIVQPFYRDCEVRKASRDNIRLFLSTETFSIPTESVVSPCEVVYSEGGCLGNCFDMVRPPFYFSQCYNGRTGVLSEPSSKEKSIGLCLVSKVEKTHRTLNSVDVYGGCGGLSLGLAEAGVAVPMLAVGDNEHHLNTFNENFDHRPALHRCPSKVLKHLHTAGMTEILGGLDKEQIDLVCGSPSFESHKSCRFLQGCDKQGLRNSQLVTFLGFCAFFDPSYVVLVAERCSVRYHNGDGLALALKCLLDLGYQTSCSMLQDGCYGMPQRHRRLVIFGARRGRANLPAFPLPTHAFEVPECHLSFAVNGRAYSSPLSLTSAAPYQRTTLKDAIGDLSDPEAQCGAGLSDFSQCHHRNGPVDYDCHKKLSPLSQARIAAIPKVAGSDWRDLPNREVELTDGTTAYRLIYTHLCSASPYVHRRGVCPCAENDKALCDPMCRQENTFIPWSLVHTGHRSGQWAGVYGRLQWDGYLHGVVANPEPLSKQGPVIHPDKDRVISVRECARIQGYPDDYKFVGPLPEQYKMIAVSVPPLLAQALGREMAKVLQKEITGVAT</sequence>
<dbReference type="Gene3D" id="1.10.10.2230">
    <property type="match status" value="1"/>
</dbReference>
<dbReference type="Proteomes" id="UP001321473">
    <property type="component" value="Unassembled WGS sequence"/>
</dbReference>
<name>A0AAQ4DMK5_AMBAM</name>
<keyword evidence="3 13" id="KW-0489">Methyltransferase</keyword>
<feature type="domain" description="BAH" evidence="15">
    <location>
        <begin position="562"/>
        <end position="678"/>
    </location>
</feature>
<evidence type="ECO:0000256" key="9">
    <source>
        <dbReference type="ARBA" id="ARBA00022833"/>
    </source>
</evidence>
<keyword evidence="6" id="KW-0479">Metal-binding</keyword>
<comment type="caution">
    <text evidence="13">Lacks conserved residue(s) required for the propagation of feature annotation.</text>
</comment>
<dbReference type="InterPro" id="IPR002857">
    <property type="entry name" value="Znf_CXXC"/>
</dbReference>
<dbReference type="PROSITE" id="PS51679">
    <property type="entry name" value="SAM_MT_C5"/>
    <property type="match status" value="1"/>
</dbReference>
<dbReference type="PROSITE" id="PS51038">
    <property type="entry name" value="BAH"/>
    <property type="match status" value="1"/>
</dbReference>
<evidence type="ECO:0000256" key="3">
    <source>
        <dbReference type="ARBA" id="ARBA00022603"/>
    </source>
</evidence>
<dbReference type="InterPro" id="IPR043151">
    <property type="entry name" value="BAH_sf"/>
</dbReference>
<dbReference type="SMART" id="SM00439">
    <property type="entry name" value="BAH"/>
    <property type="match status" value="1"/>
</dbReference>
<dbReference type="GO" id="GO:0044027">
    <property type="term" value="P:negative regulation of gene expression via chromosomal CpG island methylation"/>
    <property type="evidence" value="ECO:0007669"/>
    <property type="project" value="TreeGrafter"/>
</dbReference>
<dbReference type="GO" id="GO:0008270">
    <property type="term" value="F:zinc ion binding"/>
    <property type="evidence" value="ECO:0007669"/>
    <property type="project" value="UniProtKB-KW"/>
</dbReference>
<evidence type="ECO:0000259" key="15">
    <source>
        <dbReference type="PROSITE" id="PS51038"/>
    </source>
</evidence>
<dbReference type="PANTHER" id="PTHR10629">
    <property type="entry name" value="CYTOSINE-SPECIFIC METHYLTRANSFERASE"/>
    <property type="match status" value="1"/>
</dbReference>
<dbReference type="GO" id="GO:0003677">
    <property type="term" value="F:DNA binding"/>
    <property type="evidence" value="ECO:0007669"/>
    <property type="project" value="UniProtKB-KW"/>
</dbReference>